<dbReference type="SUPFAM" id="SSF53254">
    <property type="entry name" value="Phosphoglycerate mutase-like"/>
    <property type="match status" value="1"/>
</dbReference>
<evidence type="ECO:0000313" key="2">
    <source>
        <dbReference type="EMBL" id="KAG5640830.1"/>
    </source>
</evidence>
<proteinExistence type="predicted"/>
<organism evidence="2 3">
    <name type="scientific">Asterophora parasitica</name>
    <dbReference type="NCBI Taxonomy" id="117018"/>
    <lineage>
        <taxon>Eukaryota</taxon>
        <taxon>Fungi</taxon>
        <taxon>Dikarya</taxon>
        <taxon>Basidiomycota</taxon>
        <taxon>Agaricomycotina</taxon>
        <taxon>Agaricomycetes</taxon>
        <taxon>Agaricomycetidae</taxon>
        <taxon>Agaricales</taxon>
        <taxon>Tricholomatineae</taxon>
        <taxon>Lyophyllaceae</taxon>
        <taxon>Asterophora</taxon>
    </lineage>
</organism>
<accession>A0A9P7K9D3</accession>
<sequence length="183" mass="20063">MHVDLRGRLLCTPFNRSRKPDAYQTSRVAVHIREPAAAPQCSLPPPPNPLDTLPSKILCVIVIARNGDRYNYYQDPHTYAGSNTESSILGVAQSHQLGTHIRSTYLEPSSPFYVYGIRPDLIDNFKVKARVKTGVEGTVVFDSAVALLQGLPRHARTVSRPHSSSKPGTLPISMKTASSPTMT</sequence>
<dbReference type="OrthoDB" id="258392at2759"/>
<feature type="region of interest" description="Disordered" evidence="1">
    <location>
        <begin position="155"/>
        <end position="183"/>
    </location>
</feature>
<comment type="caution">
    <text evidence="2">The sequence shown here is derived from an EMBL/GenBank/DDBJ whole genome shotgun (WGS) entry which is preliminary data.</text>
</comment>
<dbReference type="EMBL" id="JABCKV010000484">
    <property type="protein sequence ID" value="KAG5640830.1"/>
    <property type="molecule type" value="Genomic_DNA"/>
</dbReference>
<keyword evidence="3" id="KW-1185">Reference proteome</keyword>
<evidence type="ECO:0000313" key="3">
    <source>
        <dbReference type="Proteomes" id="UP000775547"/>
    </source>
</evidence>
<dbReference type="Proteomes" id="UP000775547">
    <property type="component" value="Unassembled WGS sequence"/>
</dbReference>
<dbReference type="AlphaFoldDB" id="A0A9P7K9D3"/>
<gene>
    <name evidence="2" type="ORF">DXG03_006883</name>
</gene>
<evidence type="ECO:0000256" key="1">
    <source>
        <dbReference type="SAM" id="MobiDB-lite"/>
    </source>
</evidence>
<dbReference type="Gene3D" id="3.40.50.1240">
    <property type="entry name" value="Phosphoglycerate mutase-like"/>
    <property type="match status" value="1"/>
</dbReference>
<dbReference type="InterPro" id="IPR029033">
    <property type="entry name" value="His_PPase_superfam"/>
</dbReference>
<protein>
    <submittedName>
        <fullName evidence="2">Uncharacterized protein</fullName>
    </submittedName>
</protein>
<name>A0A9P7K9D3_9AGAR</name>
<reference evidence="2" key="2">
    <citation type="submission" date="2021-10" db="EMBL/GenBank/DDBJ databases">
        <title>Phylogenomics reveals ancestral predisposition of the termite-cultivated fungus Termitomyces towards a domesticated lifestyle.</title>
        <authorList>
            <person name="Auxier B."/>
            <person name="Grum-Grzhimaylo A."/>
            <person name="Cardenas M.E."/>
            <person name="Lodge J.D."/>
            <person name="Laessoe T."/>
            <person name="Pedersen O."/>
            <person name="Smith M.E."/>
            <person name="Kuyper T.W."/>
            <person name="Franco-Molano E.A."/>
            <person name="Baroni T.J."/>
            <person name="Aanen D.K."/>
        </authorList>
    </citation>
    <scope>NUCLEOTIDE SEQUENCE</scope>
    <source>
        <strain evidence="2">AP01</strain>
        <tissue evidence="2">Mycelium</tissue>
    </source>
</reference>
<reference evidence="2" key="1">
    <citation type="submission" date="2020-07" db="EMBL/GenBank/DDBJ databases">
        <authorList>
            <person name="Nieuwenhuis M."/>
            <person name="Van De Peppel L.J.J."/>
        </authorList>
    </citation>
    <scope>NUCLEOTIDE SEQUENCE</scope>
    <source>
        <strain evidence="2">AP01</strain>
        <tissue evidence="2">Mycelium</tissue>
    </source>
</reference>